<dbReference type="Proteomes" id="UP000663852">
    <property type="component" value="Unassembled WGS sequence"/>
</dbReference>
<proteinExistence type="predicted"/>
<dbReference type="Gene3D" id="3.90.176.10">
    <property type="entry name" value="Toxin ADP-ribosyltransferase, Chain A, domain 1"/>
    <property type="match status" value="1"/>
</dbReference>
<dbReference type="EMBL" id="CAJNOR010007899">
    <property type="protein sequence ID" value="CAF1625111.1"/>
    <property type="molecule type" value="Genomic_DNA"/>
</dbReference>
<protein>
    <submittedName>
        <fullName evidence="2">Uncharacterized protein</fullName>
    </submittedName>
</protein>
<dbReference type="SUPFAM" id="SSF56399">
    <property type="entry name" value="ADP-ribosylation"/>
    <property type="match status" value="1"/>
</dbReference>
<evidence type="ECO:0000313" key="3">
    <source>
        <dbReference type="Proteomes" id="UP000663828"/>
    </source>
</evidence>
<accession>A0A816CNZ9</accession>
<name>A0A816CNZ9_ADIRI</name>
<evidence type="ECO:0000313" key="1">
    <source>
        <dbReference type="EMBL" id="CAF1491292.1"/>
    </source>
</evidence>
<sequence>MVEVAKRNCRNPANELTQDGSDAIHLYTMQWSPSDQSLYYILNKNLRSKHRSTLKSWFSFLKLFFTALYKLPSIKGVIYRGVKGNLTDKYVEEDHF</sequence>
<organism evidence="2 3">
    <name type="scientific">Adineta ricciae</name>
    <name type="common">Rotifer</name>
    <dbReference type="NCBI Taxonomy" id="249248"/>
    <lineage>
        <taxon>Eukaryota</taxon>
        <taxon>Metazoa</taxon>
        <taxon>Spiralia</taxon>
        <taxon>Gnathifera</taxon>
        <taxon>Rotifera</taxon>
        <taxon>Eurotatoria</taxon>
        <taxon>Bdelloidea</taxon>
        <taxon>Adinetida</taxon>
        <taxon>Adinetidae</taxon>
        <taxon>Adineta</taxon>
    </lineage>
</organism>
<dbReference type="Proteomes" id="UP000663828">
    <property type="component" value="Unassembled WGS sequence"/>
</dbReference>
<dbReference type="AlphaFoldDB" id="A0A816CNZ9"/>
<gene>
    <name evidence="1" type="ORF">EDS130_LOCUS42041</name>
    <name evidence="2" type="ORF">XAT740_LOCUS50798</name>
</gene>
<dbReference type="EMBL" id="CAJNOJ010000589">
    <property type="protein sequence ID" value="CAF1491292.1"/>
    <property type="molecule type" value="Genomic_DNA"/>
</dbReference>
<keyword evidence="3" id="KW-1185">Reference proteome</keyword>
<comment type="caution">
    <text evidence="2">The sequence shown here is derived from an EMBL/GenBank/DDBJ whole genome shotgun (WGS) entry which is preliminary data.</text>
</comment>
<evidence type="ECO:0000313" key="2">
    <source>
        <dbReference type="EMBL" id="CAF1625111.1"/>
    </source>
</evidence>
<dbReference type="OrthoDB" id="423533at2759"/>
<reference evidence="2" key="1">
    <citation type="submission" date="2021-02" db="EMBL/GenBank/DDBJ databases">
        <authorList>
            <person name="Nowell W R."/>
        </authorList>
    </citation>
    <scope>NUCLEOTIDE SEQUENCE</scope>
</reference>